<dbReference type="Proteomes" id="UP000061660">
    <property type="component" value="Chromosome"/>
</dbReference>
<dbReference type="KEGG" id="pnp:IJ22_06420"/>
<dbReference type="PANTHER" id="PTHR40072">
    <property type="entry name" value="MOLYBDOPTERIN-GUANINE DINUCLEOTIDE BIOSYNTHESIS ADAPTER PROTEIN-RELATED"/>
    <property type="match status" value="1"/>
</dbReference>
<dbReference type="RefSeq" id="WP_062407164.1">
    <property type="nucleotide sequence ID" value="NZ_BJCS01000002.1"/>
</dbReference>
<protein>
    <submittedName>
        <fullName evidence="1">Molybdopterin-guanine dinucleotide biosynthesis protein B</fullName>
    </submittedName>
</protein>
<gene>
    <name evidence="1" type="ORF">IJ22_06420</name>
</gene>
<dbReference type="EMBL" id="CP013652">
    <property type="protein sequence ID" value="ALS21027.1"/>
    <property type="molecule type" value="Genomic_DNA"/>
</dbReference>
<evidence type="ECO:0000313" key="1">
    <source>
        <dbReference type="EMBL" id="ALS21027.1"/>
    </source>
</evidence>
<dbReference type="InterPro" id="IPR027417">
    <property type="entry name" value="P-loop_NTPase"/>
</dbReference>
<proteinExistence type="predicted"/>
<organism evidence="1 2">
    <name type="scientific">Paenibacillus naphthalenovorans</name>
    <dbReference type="NCBI Taxonomy" id="162209"/>
    <lineage>
        <taxon>Bacteria</taxon>
        <taxon>Bacillati</taxon>
        <taxon>Bacillota</taxon>
        <taxon>Bacilli</taxon>
        <taxon>Bacillales</taxon>
        <taxon>Paenibacillaceae</taxon>
        <taxon>Paenibacillus</taxon>
    </lineage>
</organism>
<dbReference type="GO" id="GO:0006777">
    <property type="term" value="P:Mo-molybdopterin cofactor biosynthetic process"/>
    <property type="evidence" value="ECO:0007669"/>
    <property type="project" value="InterPro"/>
</dbReference>
<dbReference type="Pfam" id="PF03205">
    <property type="entry name" value="MobB"/>
    <property type="match status" value="1"/>
</dbReference>
<sequence length="164" mass="18398">MKTKVIGFTGYANSGKTTLIRRLTEHYEAKGMNVAVIKHDGHGHYKEAADTDSARFIQSGASASIVISPDSVRTYERRIMPLSDMIETLQERYQYIFVEGFKREPHAKIAVFRTEEQADIVSSLPVPPVAWVTTDVALAEHRVPDCPVFQPDDIESIACFIENL</sequence>
<name>A0A0U2VBQ4_9BACL</name>
<reference evidence="2" key="1">
    <citation type="submission" date="2015-12" db="EMBL/GenBank/DDBJ databases">
        <title>Complete genome sequences of two moderately thermophilic Paenibacillus species.</title>
        <authorList>
            <person name="Butler R.III."/>
            <person name="Wang J."/>
            <person name="Stark B.C."/>
            <person name="Pombert J.-F."/>
        </authorList>
    </citation>
    <scope>NUCLEOTIDE SEQUENCE [LARGE SCALE GENOMIC DNA]</scope>
    <source>
        <strain evidence="2">32O-Y</strain>
    </source>
</reference>
<keyword evidence="2" id="KW-1185">Reference proteome</keyword>
<dbReference type="PANTHER" id="PTHR40072:SF1">
    <property type="entry name" value="MOLYBDOPTERIN-GUANINE DINUCLEOTIDE BIOSYNTHESIS ADAPTER PROTEIN"/>
    <property type="match status" value="1"/>
</dbReference>
<accession>A0A0U2VBQ4</accession>
<dbReference type="PATRIC" id="fig|162209.4.peg.681"/>
<dbReference type="InterPro" id="IPR052539">
    <property type="entry name" value="MGD_biosynthesis_adapter"/>
</dbReference>
<dbReference type="NCBIfam" id="TIGR00176">
    <property type="entry name" value="mobB"/>
    <property type="match status" value="1"/>
</dbReference>
<dbReference type="OrthoDB" id="9786803at2"/>
<dbReference type="Gene3D" id="3.40.50.300">
    <property type="entry name" value="P-loop containing nucleotide triphosphate hydrolases"/>
    <property type="match status" value="1"/>
</dbReference>
<evidence type="ECO:0000313" key="2">
    <source>
        <dbReference type="Proteomes" id="UP000061660"/>
    </source>
</evidence>
<dbReference type="SUPFAM" id="SSF52540">
    <property type="entry name" value="P-loop containing nucleoside triphosphate hydrolases"/>
    <property type="match status" value="1"/>
</dbReference>
<dbReference type="STRING" id="162209.IJ22_06420"/>
<dbReference type="InterPro" id="IPR004435">
    <property type="entry name" value="MobB_dom"/>
</dbReference>
<dbReference type="AlphaFoldDB" id="A0A0U2VBQ4"/>
<dbReference type="GO" id="GO:0005525">
    <property type="term" value="F:GTP binding"/>
    <property type="evidence" value="ECO:0007669"/>
    <property type="project" value="InterPro"/>
</dbReference>
<reference evidence="1 2" key="2">
    <citation type="journal article" date="2016" name="Genome Announc.">
        <title>Complete Genome Sequences of Two Interactive Moderate Thermophiles, Paenibacillus napthalenovorans 32O-Y and Paenibacillus sp. 32O-W.</title>
        <authorList>
            <person name="Butler R.R.III."/>
            <person name="Wang J."/>
            <person name="Stark B.C."/>
            <person name="Pombert J.F."/>
        </authorList>
    </citation>
    <scope>NUCLEOTIDE SEQUENCE [LARGE SCALE GENOMIC DNA]</scope>
    <source>
        <strain evidence="1 2">32O-Y</strain>
    </source>
</reference>